<evidence type="ECO:0000256" key="5">
    <source>
        <dbReference type="ARBA" id="ARBA00022491"/>
    </source>
</evidence>
<evidence type="ECO:0000313" key="13">
    <source>
        <dbReference type="EMBL" id="RVX14083.1"/>
    </source>
</evidence>
<proteinExistence type="inferred from homology"/>
<dbReference type="InterPro" id="IPR000286">
    <property type="entry name" value="HDACs"/>
</dbReference>
<keyword evidence="7" id="KW-0156">Chromatin regulator</keyword>
<dbReference type="AlphaFoldDB" id="A0A438JYQ9"/>
<dbReference type="Gene3D" id="3.40.800.20">
    <property type="entry name" value="Histone deacetylase domain"/>
    <property type="match status" value="2"/>
</dbReference>
<dbReference type="PANTHER" id="PTHR10625:SF5">
    <property type="entry name" value="HISTONE DEACETYLASE"/>
    <property type="match status" value="1"/>
</dbReference>
<comment type="subcellular location">
    <subcellularLocation>
        <location evidence="2">Nucleus</location>
    </subcellularLocation>
</comment>
<keyword evidence="10" id="KW-0539">Nucleus</keyword>
<dbReference type="Pfam" id="PF00850">
    <property type="entry name" value="Hist_deacetyl"/>
    <property type="match status" value="2"/>
</dbReference>
<dbReference type="InterPro" id="IPR043502">
    <property type="entry name" value="DNA/RNA_pol_sf"/>
</dbReference>
<reference evidence="13 14" key="1">
    <citation type="journal article" date="2018" name="PLoS Genet.">
        <title>Population sequencing reveals clonal diversity and ancestral inbreeding in the grapevine cultivar Chardonnay.</title>
        <authorList>
            <person name="Roach M.J."/>
            <person name="Johnson D.L."/>
            <person name="Bohlmann J."/>
            <person name="van Vuuren H.J."/>
            <person name="Jones S.J."/>
            <person name="Pretorius I.S."/>
            <person name="Schmidt S.A."/>
            <person name="Borneman A.R."/>
        </authorList>
    </citation>
    <scope>NUCLEOTIDE SEQUENCE [LARGE SCALE GENOMIC DNA]</scope>
    <source>
        <strain evidence="14">cv. Chardonnay</strain>
        <tissue evidence="13">Leaf</tissue>
    </source>
</reference>
<dbReference type="EC" id="3.5.1.98" evidence="4"/>
<dbReference type="InterPro" id="IPR023696">
    <property type="entry name" value="Ureohydrolase_dom_sf"/>
</dbReference>
<dbReference type="GO" id="GO:0005634">
    <property type="term" value="C:nucleus"/>
    <property type="evidence" value="ECO:0007669"/>
    <property type="project" value="UniProtKB-SubCell"/>
</dbReference>
<dbReference type="Proteomes" id="UP000288805">
    <property type="component" value="Unassembled WGS sequence"/>
</dbReference>
<protein>
    <recommendedName>
        <fullName evidence="4">histone deacetylase</fullName>
        <ecNumber evidence="4">3.5.1.98</ecNumber>
    </recommendedName>
</protein>
<dbReference type="EMBL" id="QGNW01000022">
    <property type="protein sequence ID" value="RVX14083.1"/>
    <property type="molecule type" value="Genomic_DNA"/>
</dbReference>
<keyword evidence="9" id="KW-0804">Transcription</keyword>
<evidence type="ECO:0000256" key="1">
    <source>
        <dbReference type="ARBA" id="ARBA00001947"/>
    </source>
</evidence>
<comment type="cofactor">
    <cofactor evidence="1">
        <name>Zn(2+)</name>
        <dbReference type="ChEBI" id="CHEBI:29105"/>
    </cofactor>
</comment>
<evidence type="ECO:0000256" key="10">
    <source>
        <dbReference type="ARBA" id="ARBA00023242"/>
    </source>
</evidence>
<keyword evidence="6" id="KW-0378">Hydrolase</keyword>
<evidence type="ECO:0000256" key="4">
    <source>
        <dbReference type="ARBA" id="ARBA00012111"/>
    </source>
</evidence>
<keyword evidence="8" id="KW-0805">Transcription regulation</keyword>
<dbReference type="CDD" id="cd01650">
    <property type="entry name" value="RT_nLTR_like"/>
    <property type="match status" value="1"/>
</dbReference>
<dbReference type="SUPFAM" id="SSF52768">
    <property type="entry name" value="Arginase/deacetylase"/>
    <property type="match status" value="2"/>
</dbReference>
<dbReference type="InterPro" id="IPR023801">
    <property type="entry name" value="His_deacetylse_dom"/>
</dbReference>
<evidence type="ECO:0000256" key="3">
    <source>
        <dbReference type="ARBA" id="ARBA00007738"/>
    </source>
</evidence>
<accession>A0A438JYQ9</accession>
<name>A0A438JYQ9_VITVI</name>
<dbReference type="PRINTS" id="PR01270">
    <property type="entry name" value="HDASUPER"/>
</dbReference>
<evidence type="ECO:0000256" key="6">
    <source>
        <dbReference type="ARBA" id="ARBA00022801"/>
    </source>
</evidence>
<comment type="caution">
    <text evidence="13">The sequence shown here is derived from an EMBL/GenBank/DDBJ whole genome shotgun (WGS) entry which is preliminary data.</text>
</comment>
<dbReference type="SUPFAM" id="SSF56672">
    <property type="entry name" value="DNA/RNA polymerases"/>
    <property type="match status" value="1"/>
</dbReference>
<dbReference type="InterPro" id="IPR037138">
    <property type="entry name" value="His_deacetylse_dom_sf"/>
</dbReference>
<dbReference type="GO" id="GO:0141221">
    <property type="term" value="F:histone deacetylase activity, hydrolytic mechanism"/>
    <property type="evidence" value="ECO:0007669"/>
    <property type="project" value="UniProtKB-EC"/>
</dbReference>
<dbReference type="Pfam" id="PF13966">
    <property type="entry name" value="zf-RVT"/>
    <property type="match status" value="1"/>
</dbReference>
<evidence type="ECO:0000256" key="9">
    <source>
        <dbReference type="ARBA" id="ARBA00023163"/>
    </source>
</evidence>
<evidence type="ECO:0000259" key="11">
    <source>
        <dbReference type="Pfam" id="PF00850"/>
    </source>
</evidence>
<organism evidence="13 14">
    <name type="scientific">Vitis vinifera</name>
    <name type="common">Grape</name>
    <dbReference type="NCBI Taxonomy" id="29760"/>
    <lineage>
        <taxon>Eukaryota</taxon>
        <taxon>Viridiplantae</taxon>
        <taxon>Streptophyta</taxon>
        <taxon>Embryophyta</taxon>
        <taxon>Tracheophyta</taxon>
        <taxon>Spermatophyta</taxon>
        <taxon>Magnoliopsida</taxon>
        <taxon>eudicotyledons</taxon>
        <taxon>Gunneridae</taxon>
        <taxon>Pentapetalae</taxon>
        <taxon>rosids</taxon>
        <taxon>Vitales</taxon>
        <taxon>Vitaceae</taxon>
        <taxon>Viteae</taxon>
        <taxon>Vitis</taxon>
    </lineage>
</organism>
<gene>
    <name evidence="13" type="primary">HDA15_1</name>
    <name evidence="13" type="ORF">CK203_011307</name>
</gene>
<evidence type="ECO:0000256" key="2">
    <source>
        <dbReference type="ARBA" id="ARBA00004123"/>
    </source>
</evidence>
<sequence length="974" mass="110077">MKERRGWCSCKVRDGHGVGLWKTIRKEWDPLNDKISFLVGNGQRVIFWKDKCHFNDWEVEGRECFLLKLQDKRVYRDEDDRMVVWTDSKSRKFSVKSLYFALEPDDPILSKGGGLYMAVTFYSLECYGFFPLWLKRQFLGDMNPSWVHSLEHVETVELTSRILSSYFTPDTYANEHSALAARLAAGLCADLASAIFSGRAKNGFALVRPPGHHAGVSQAMGFCLHNNAAVAALASQVSGAKRVLIVDWDVHHGNGTQEIFEQNKSSKKISDFRPISLITCLYKIIAKVLSGRLRGVLLETIHSTQGAFVQGRQILDAVLIANEIVDEKKQSGEEGVVFKIDFEKAYDHVKWDFLDHVLEKKGFSSKWRSWMRGCLSSVSYAILVNGNAKGWVKASRGLRQGDPFADVLSRMLLKAEERNLLEGFRIPALVAAKIERMQRDFLWSGVGEGKRDHLVRWEAVCKPRVLGGLGIGKIPLRNRALLGKWLWRFPRESTSLWHQVILSIYGTHSNGWDANTIVRWSHRCPWKAIAQGFQDFSKYTWFIVGDGERIRFWEDLWWGDQILKDQYPRLFRVVMDKNIPISSIFGSSRPFLWNFNFRRNLTDSEIEDLERLMHSLDCMNLSTSASDARSWSLLSSGLFTVKSFFTALSQMPDSSPFFPTKFVWKSQVPFKVKAFVWLVAHKKVNTNDLLQLRRPHKAISPDISKMDWVPPKSISDMMFINYKRFGKSKRGVLYISLHRHEGGNFYPGTGASHEVLDSFATFLIIKAIACGSSQPDGLWVWGAPVRVGSMGAEGYCVNIPWSRGGVGDNDYIFAFQHVVLPIASEFAPDFTIISAGFDAARGDPLGCCDVTPAGFAKMTDMLNVLSGGKLLVILEGGYNLRSISSSATAVIKVCICPEYIEHKTYLWKAIKDEWEAFKDRTGFRVGSGSRLKFWKDRSCGTLPGGGIFLELFIAFAKDKWVPKVWAGIVGTLGL</sequence>
<evidence type="ECO:0000259" key="12">
    <source>
        <dbReference type="Pfam" id="PF13966"/>
    </source>
</evidence>
<keyword evidence="5" id="KW-0678">Repressor</keyword>
<evidence type="ECO:0000256" key="8">
    <source>
        <dbReference type="ARBA" id="ARBA00023015"/>
    </source>
</evidence>
<feature type="domain" description="Histone deacetylase" evidence="11">
    <location>
        <begin position="147"/>
        <end position="269"/>
    </location>
</feature>
<feature type="domain" description="Histone deacetylase" evidence="11">
    <location>
        <begin position="727"/>
        <end position="893"/>
    </location>
</feature>
<feature type="domain" description="Reverse transcriptase zinc-binding" evidence="12">
    <location>
        <begin position="639"/>
        <end position="694"/>
    </location>
</feature>
<dbReference type="GO" id="GO:0010468">
    <property type="term" value="P:regulation of gene expression"/>
    <property type="evidence" value="ECO:0007669"/>
    <property type="project" value="UniProtKB-ARBA"/>
</dbReference>
<comment type="similarity">
    <text evidence="3">Belongs to the histone deacetylase family. HD type 2 subfamily.</text>
</comment>
<dbReference type="PANTHER" id="PTHR10625">
    <property type="entry name" value="HISTONE DEACETYLASE HDAC1-RELATED"/>
    <property type="match status" value="1"/>
</dbReference>
<evidence type="ECO:0000313" key="14">
    <source>
        <dbReference type="Proteomes" id="UP000288805"/>
    </source>
</evidence>
<dbReference type="InterPro" id="IPR026960">
    <property type="entry name" value="RVT-Znf"/>
</dbReference>
<evidence type="ECO:0000256" key="7">
    <source>
        <dbReference type="ARBA" id="ARBA00022853"/>
    </source>
</evidence>